<dbReference type="InterPro" id="IPR013786">
    <property type="entry name" value="AcylCoA_DH/ox_N"/>
</dbReference>
<accession>A0ABU9DWA8</accession>
<dbReference type="Pfam" id="PF02771">
    <property type="entry name" value="Acyl-CoA_dh_N"/>
    <property type="match status" value="1"/>
</dbReference>
<dbReference type="PANTHER" id="PTHR43884">
    <property type="entry name" value="ACYL-COA DEHYDROGENASE"/>
    <property type="match status" value="1"/>
</dbReference>
<dbReference type="InterPro" id="IPR036250">
    <property type="entry name" value="AcylCo_DH-like_C"/>
</dbReference>
<comment type="cofactor">
    <cofactor evidence="1 6">
        <name>FAD</name>
        <dbReference type="ChEBI" id="CHEBI:57692"/>
    </cofactor>
</comment>
<comment type="caution">
    <text evidence="10">The sequence shown here is derived from an EMBL/GenBank/DDBJ whole genome shotgun (WGS) entry which is preliminary data.</text>
</comment>
<keyword evidence="5 6" id="KW-0560">Oxidoreductase</keyword>
<dbReference type="SUPFAM" id="SSF47203">
    <property type="entry name" value="Acyl-CoA dehydrogenase C-terminal domain-like"/>
    <property type="match status" value="1"/>
</dbReference>
<evidence type="ECO:0000313" key="11">
    <source>
        <dbReference type="Proteomes" id="UP001469365"/>
    </source>
</evidence>
<dbReference type="Gene3D" id="1.10.540.10">
    <property type="entry name" value="Acyl-CoA dehydrogenase/oxidase, N-terminal domain"/>
    <property type="match status" value="1"/>
</dbReference>
<dbReference type="RefSeq" id="WP_341419187.1">
    <property type="nucleotide sequence ID" value="NZ_JBBPCC010000026.1"/>
</dbReference>
<dbReference type="InterPro" id="IPR046373">
    <property type="entry name" value="Acyl-CoA_Oxase/DH_mid-dom_sf"/>
</dbReference>
<keyword evidence="4 6" id="KW-0274">FAD</keyword>
<evidence type="ECO:0000256" key="2">
    <source>
        <dbReference type="ARBA" id="ARBA00009347"/>
    </source>
</evidence>
<dbReference type="Proteomes" id="UP001469365">
    <property type="component" value="Unassembled WGS sequence"/>
</dbReference>
<keyword evidence="11" id="KW-1185">Reference proteome</keyword>
<organism evidence="10 11">
    <name type="scientific">Paenibacillus filicis</name>
    <dbReference type="NCBI Taxonomy" id="669464"/>
    <lineage>
        <taxon>Bacteria</taxon>
        <taxon>Bacillati</taxon>
        <taxon>Bacillota</taxon>
        <taxon>Bacilli</taxon>
        <taxon>Bacillales</taxon>
        <taxon>Paenibacillaceae</taxon>
        <taxon>Paenibacillus</taxon>
    </lineage>
</organism>
<dbReference type="InterPro" id="IPR037069">
    <property type="entry name" value="AcylCoA_DH/ox_N_sf"/>
</dbReference>
<evidence type="ECO:0000256" key="3">
    <source>
        <dbReference type="ARBA" id="ARBA00022630"/>
    </source>
</evidence>
<evidence type="ECO:0000313" key="10">
    <source>
        <dbReference type="EMBL" id="MEK8132058.1"/>
    </source>
</evidence>
<feature type="domain" description="Acyl-CoA dehydrogenase/oxidase C-terminal" evidence="7">
    <location>
        <begin position="252"/>
        <end position="370"/>
    </location>
</feature>
<dbReference type="EMBL" id="JBBPCC010000026">
    <property type="protein sequence ID" value="MEK8132058.1"/>
    <property type="molecule type" value="Genomic_DNA"/>
</dbReference>
<evidence type="ECO:0000256" key="6">
    <source>
        <dbReference type="RuleBase" id="RU362125"/>
    </source>
</evidence>
<dbReference type="PIRSF" id="PIRSF016578">
    <property type="entry name" value="HsaA"/>
    <property type="match status" value="1"/>
</dbReference>
<evidence type="ECO:0000256" key="4">
    <source>
        <dbReference type="ARBA" id="ARBA00022827"/>
    </source>
</evidence>
<keyword evidence="3 6" id="KW-0285">Flavoprotein</keyword>
<evidence type="ECO:0000256" key="1">
    <source>
        <dbReference type="ARBA" id="ARBA00001974"/>
    </source>
</evidence>
<feature type="domain" description="Acyl-CoA oxidase/dehydrogenase middle" evidence="8">
    <location>
        <begin position="132"/>
        <end position="222"/>
    </location>
</feature>
<dbReference type="Gene3D" id="1.20.140.10">
    <property type="entry name" value="Butyryl-CoA Dehydrogenase, subunit A, domain 3"/>
    <property type="match status" value="1"/>
</dbReference>
<protein>
    <submittedName>
        <fullName evidence="10">Acyl-CoA dehydrogenase family protein</fullName>
        <ecNumber evidence="10">1.-.-.-</ecNumber>
    </submittedName>
</protein>
<name>A0ABU9DWA8_9BACL</name>
<sequence>MTSIRSEEILVDNNKEAELISLAKRLAVRFAERAPQHDREGSFPFDNFEDLKQAGCLKLTVPKEFGGDEISLFSLVQFLENIARGDGSTALSLGWHLGLILQLRTTRRWPEHLFARLCKLTVEQGELYNGYISEPGIGSPGRGAKPRTTAVRSEGGWLLSGRKSFSTLLPNINHFSVIASIDGEAATGEFYVDRQAGVGMKETWDTLGMRSTGSHDLLLDRVFVPEASVVSISPKGQQQQQPQDGHGFLMFISACYLGLATAARDYAVEFARTYQPDSLGMPIGELPLIQQHLGLIEAELTTARILLYSMARRWDEEPGERAALKPEFALTKYTAVNSAISISDRAMRVCGGSSLSRSNPLERIYRDIRAGLFNPPLDDLVIKDLAFKALGKYS</sequence>
<comment type="similarity">
    <text evidence="2 6">Belongs to the acyl-CoA dehydrogenase family.</text>
</comment>
<dbReference type="SUPFAM" id="SSF56645">
    <property type="entry name" value="Acyl-CoA dehydrogenase NM domain-like"/>
    <property type="match status" value="1"/>
</dbReference>
<dbReference type="CDD" id="cd00567">
    <property type="entry name" value="ACAD"/>
    <property type="match status" value="1"/>
</dbReference>
<dbReference type="InterPro" id="IPR006091">
    <property type="entry name" value="Acyl-CoA_Oxase/DH_mid-dom"/>
</dbReference>
<dbReference type="Gene3D" id="2.40.110.10">
    <property type="entry name" value="Butyryl-CoA Dehydrogenase, subunit A, domain 2"/>
    <property type="match status" value="1"/>
</dbReference>
<evidence type="ECO:0000259" key="8">
    <source>
        <dbReference type="Pfam" id="PF02770"/>
    </source>
</evidence>
<dbReference type="InterPro" id="IPR009100">
    <property type="entry name" value="AcylCoA_DH/oxidase_NM_dom_sf"/>
</dbReference>
<dbReference type="Pfam" id="PF00441">
    <property type="entry name" value="Acyl-CoA_dh_1"/>
    <property type="match status" value="1"/>
</dbReference>
<evidence type="ECO:0000259" key="7">
    <source>
        <dbReference type="Pfam" id="PF00441"/>
    </source>
</evidence>
<gene>
    <name evidence="10" type="ORF">WMW72_29595</name>
</gene>
<feature type="domain" description="Acyl-CoA dehydrogenase/oxidase N-terminal" evidence="9">
    <location>
        <begin position="29"/>
        <end position="101"/>
    </location>
</feature>
<proteinExistence type="inferred from homology"/>
<dbReference type="GO" id="GO:0016491">
    <property type="term" value="F:oxidoreductase activity"/>
    <property type="evidence" value="ECO:0007669"/>
    <property type="project" value="UniProtKB-KW"/>
</dbReference>
<dbReference type="PANTHER" id="PTHR43884:SF25">
    <property type="entry name" value="ACYL-COA DEHYDROGENASE YDBM-RELATED"/>
    <property type="match status" value="1"/>
</dbReference>
<dbReference type="InterPro" id="IPR009075">
    <property type="entry name" value="AcylCo_DH/oxidase_C"/>
</dbReference>
<reference evidence="10 11" key="1">
    <citation type="submission" date="2024-04" db="EMBL/GenBank/DDBJ databases">
        <title>draft genome sequnece of Paenibacillus filicis.</title>
        <authorList>
            <person name="Kim D.-U."/>
        </authorList>
    </citation>
    <scope>NUCLEOTIDE SEQUENCE [LARGE SCALE GENOMIC DNA]</scope>
    <source>
        <strain evidence="10 11">KACC14197</strain>
    </source>
</reference>
<evidence type="ECO:0000256" key="5">
    <source>
        <dbReference type="ARBA" id="ARBA00023002"/>
    </source>
</evidence>
<dbReference type="Pfam" id="PF02770">
    <property type="entry name" value="Acyl-CoA_dh_M"/>
    <property type="match status" value="1"/>
</dbReference>
<dbReference type="EC" id="1.-.-.-" evidence="10"/>
<evidence type="ECO:0000259" key="9">
    <source>
        <dbReference type="Pfam" id="PF02771"/>
    </source>
</evidence>